<dbReference type="EMBL" id="GG738940">
    <property type="protein sequence ID" value="EFC36134.1"/>
    <property type="molecule type" value="Genomic_DNA"/>
</dbReference>
<evidence type="ECO:0000313" key="4">
    <source>
        <dbReference type="EMBL" id="EFC36134.1"/>
    </source>
</evidence>
<feature type="region of interest" description="Disordered" evidence="1">
    <location>
        <begin position="495"/>
        <end position="537"/>
    </location>
</feature>
<feature type="transmembrane region" description="Helical" evidence="2">
    <location>
        <begin position="88"/>
        <end position="108"/>
    </location>
</feature>
<accession>D2W480</accession>
<dbReference type="GO" id="GO:0008270">
    <property type="term" value="F:zinc ion binding"/>
    <property type="evidence" value="ECO:0007669"/>
    <property type="project" value="InterPro"/>
</dbReference>
<feature type="transmembrane region" description="Helical" evidence="2">
    <location>
        <begin position="212"/>
        <end position="241"/>
    </location>
</feature>
<keyword evidence="2" id="KW-1133">Transmembrane helix</keyword>
<feature type="compositionally biased region" description="Low complexity" evidence="1">
    <location>
        <begin position="518"/>
        <end position="537"/>
    </location>
</feature>
<feature type="transmembrane region" description="Helical" evidence="2">
    <location>
        <begin position="161"/>
        <end position="191"/>
    </location>
</feature>
<gene>
    <name evidence="4" type="ORF">NAEGRDRAFT_82297</name>
</gene>
<evidence type="ECO:0000256" key="2">
    <source>
        <dbReference type="SAM" id="Phobius"/>
    </source>
</evidence>
<feature type="domain" description="Zn(2)-C6 fungal-type" evidence="3">
    <location>
        <begin position="690"/>
        <end position="720"/>
    </location>
</feature>
<dbReference type="SUPFAM" id="SSF57701">
    <property type="entry name" value="Zn2/Cys6 DNA-binding domain"/>
    <property type="match status" value="1"/>
</dbReference>
<dbReference type="RefSeq" id="XP_002668878.1">
    <property type="nucleotide sequence ID" value="XM_002668832.1"/>
</dbReference>
<dbReference type="Gene3D" id="4.10.240.10">
    <property type="entry name" value="Zn(2)-C6 fungal-type DNA-binding domain"/>
    <property type="match status" value="1"/>
</dbReference>
<keyword evidence="5" id="KW-1185">Reference proteome</keyword>
<dbReference type="InterPro" id="IPR036864">
    <property type="entry name" value="Zn2-C6_fun-type_DNA-bd_sf"/>
</dbReference>
<dbReference type="Proteomes" id="UP000006671">
    <property type="component" value="Unassembled WGS sequence"/>
</dbReference>
<dbReference type="AlphaFoldDB" id="D2W480"/>
<proteinExistence type="predicted"/>
<dbReference type="InParanoid" id="D2W480"/>
<keyword evidence="2" id="KW-0812">Transmembrane</keyword>
<feature type="transmembrane region" description="Helical" evidence="2">
    <location>
        <begin position="253"/>
        <end position="283"/>
    </location>
</feature>
<dbReference type="VEuPathDB" id="AmoebaDB:NAEGRDRAFT_82297"/>
<dbReference type="CDD" id="cd00067">
    <property type="entry name" value="GAL4"/>
    <property type="match status" value="1"/>
</dbReference>
<feature type="region of interest" description="Disordered" evidence="1">
    <location>
        <begin position="658"/>
        <end position="682"/>
    </location>
</feature>
<reference evidence="4 5" key="1">
    <citation type="journal article" date="2010" name="Cell">
        <title>The genome of Naegleria gruberi illuminates early eukaryotic versatility.</title>
        <authorList>
            <person name="Fritz-Laylin L.K."/>
            <person name="Prochnik S.E."/>
            <person name="Ginger M.L."/>
            <person name="Dacks J.B."/>
            <person name="Carpenter M.L."/>
            <person name="Field M.C."/>
            <person name="Kuo A."/>
            <person name="Paredez A."/>
            <person name="Chapman J."/>
            <person name="Pham J."/>
            <person name="Shu S."/>
            <person name="Neupane R."/>
            <person name="Cipriano M."/>
            <person name="Mancuso J."/>
            <person name="Tu H."/>
            <person name="Salamov A."/>
            <person name="Lindquist E."/>
            <person name="Shapiro H."/>
            <person name="Lucas S."/>
            <person name="Grigoriev I.V."/>
            <person name="Cande W.Z."/>
            <person name="Fulton C."/>
            <person name="Rokhsar D.S."/>
            <person name="Dawson S.C."/>
        </authorList>
    </citation>
    <scope>NUCLEOTIDE SEQUENCE [LARGE SCALE GENOMIC DNA]</scope>
    <source>
        <strain evidence="4 5">NEG-M</strain>
    </source>
</reference>
<evidence type="ECO:0000313" key="5">
    <source>
        <dbReference type="Proteomes" id="UP000006671"/>
    </source>
</evidence>
<evidence type="ECO:0000256" key="1">
    <source>
        <dbReference type="SAM" id="MobiDB-lite"/>
    </source>
</evidence>
<sequence length="1168" mass="131239">MSSALLTMLPWVMDKIFIPLTQSKFAQSSAFITNAMFADFQDSNSIDDSNTVTPFQIVNPPFVDGYANVTSSHYLPVWVNSLSMANSVFYLICFAIYYVALGIFLYKIRNIHIKRNPKIMFILAITFVAIQSTNLVIRIVYDAMHIYAKVVSETGQQMSSSFFIALNLMGALTIFFMFSDFAFLFVVLFFFQKIFWTTAQLMGAISKKTLFIIQWTLNISTLVFTILCELMICLVSAFFFLQKSDMVGKTPTMGVYIGCFLVILVMLLFDGIVTVISGVLVITTIKKTTRAVMATSQKYHKTTTNTLSTGHMTPRGSIESEKSTNLPSAHAPVERTSIDRKIEQRIQSPFKVTFGLLMALVACILFQLVAAGIASGATEIDIIKPLWYFFNCLGVLIFAVIILFLFYPMFVNTEVAFKEIEISKTNAQKSHGFNNGSISQRSTGHTGGVSMVEKELMLHVAGSSHIESPSTITPTTETSPMESNKLLLQLPTNQTEKIESELSPSQNGTSSASSFMYQQQNTQQQQQEQHGFSLFPFGSPLSSSSSAMNSTAPSSYFQAESGPAIAFNHGVGSSSTQNSNSEMDIQLHNMMMMMQGGGGMMPSTFLELFNFAAINPSLDNSSNNNLMHTVVGGANTAIVDSNSDILLGKTNSETIIFSNTSPNSSDSSNNSKSNSTTVVEQSTEEFSPIACDHCRSQHRKCDKRKPSCYSCQQRGINCHYRESKRNLKKKPNIQPPSIVQKKRTETQYEPYSKPKTNTTTNKTSPSESTALTSSLSKPNMIDFYYDVVAGGYPLLSRQELENFAGKFDENQDLNTLVDFEMPSIYFSIKALCECQYGLHEQAEKSAEKAKKCLSRVFDNFSSFMVAGAYCKLIVYELWSGRFENCKFYLQILTFFEKKLFPQDCDIDSMTEYQQNLQGWIFYFDRIIFIDNRELKDLTVEDILKRLPAIFEFLHRKPFPAEWINILNTEITAENCFEIWSLVEMILNQSKAIERSNISASESSKFYLEIIELVYQFILDGARISILSKSPQRDSVVISGMIDQSAIQITALTENPWFPVFPLELIAFLNAAAKVHLEKAKTLRHTGSLIHNNTDYLTLLRKDLRAFNVMRSKYKAASAQPSEVCLELEKFLHEIDTSFVSSAPPMLDSPHNDLHTRLEEFLDEFLLDQ</sequence>
<feature type="transmembrane region" description="Helical" evidence="2">
    <location>
        <begin position="386"/>
        <end position="407"/>
    </location>
</feature>
<protein>
    <submittedName>
        <fullName evidence="4">Predicted protein</fullName>
    </submittedName>
</protein>
<dbReference type="SMART" id="SM00066">
    <property type="entry name" value="GAL4"/>
    <property type="match status" value="1"/>
</dbReference>
<dbReference type="OrthoDB" id="2328572at2759"/>
<organism evidence="5">
    <name type="scientific">Naegleria gruberi</name>
    <name type="common">Amoeba</name>
    <dbReference type="NCBI Taxonomy" id="5762"/>
    <lineage>
        <taxon>Eukaryota</taxon>
        <taxon>Discoba</taxon>
        <taxon>Heterolobosea</taxon>
        <taxon>Tetramitia</taxon>
        <taxon>Eutetramitia</taxon>
        <taxon>Vahlkampfiidae</taxon>
        <taxon>Naegleria</taxon>
    </lineage>
</organism>
<feature type="transmembrane region" description="Helical" evidence="2">
    <location>
        <begin position="350"/>
        <end position="374"/>
    </location>
</feature>
<dbReference type="GeneID" id="8860468"/>
<evidence type="ECO:0000259" key="3">
    <source>
        <dbReference type="PROSITE" id="PS50048"/>
    </source>
</evidence>
<feature type="compositionally biased region" description="Polar residues" evidence="1">
    <location>
        <begin position="502"/>
        <end position="517"/>
    </location>
</feature>
<feature type="compositionally biased region" description="Low complexity" evidence="1">
    <location>
        <begin position="753"/>
        <end position="769"/>
    </location>
</feature>
<dbReference type="Pfam" id="PF00172">
    <property type="entry name" value="Zn_clus"/>
    <property type="match status" value="1"/>
</dbReference>
<dbReference type="KEGG" id="ngr:NAEGRDRAFT_82297"/>
<feature type="region of interest" description="Disordered" evidence="1">
    <location>
        <begin position="722"/>
        <end position="771"/>
    </location>
</feature>
<dbReference type="GO" id="GO:0000981">
    <property type="term" value="F:DNA-binding transcription factor activity, RNA polymerase II-specific"/>
    <property type="evidence" value="ECO:0007669"/>
    <property type="project" value="InterPro"/>
</dbReference>
<feature type="transmembrane region" description="Helical" evidence="2">
    <location>
        <begin position="120"/>
        <end position="141"/>
    </location>
</feature>
<name>D2W480_NAEGR</name>
<dbReference type="PROSITE" id="PS50048">
    <property type="entry name" value="ZN2_CY6_FUNGAL_2"/>
    <property type="match status" value="1"/>
</dbReference>
<feature type="compositionally biased region" description="Low complexity" evidence="1">
    <location>
        <begin position="658"/>
        <end position="677"/>
    </location>
</feature>
<dbReference type="PROSITE" id="PS00463">
    <property type="entry name" value="ZN2_CY6_FUNGAL_1"/>
    <property type="match status" value="1"/>
</dbReference>
<dbReference type="InterPro" id="IPR001138">
    <property type="entry name" value="Zn2Cys6_DnaBD"/>
</dbReference>
<keyword evidence="2" id="KW-0472">Membrane</keyword>